<dbReference type="AlphaFoldDB" id="A0A1I3U1Q1"/>
<gene>
    <name evidence="1" type="ORF">SAMN04488138_109159</name>
</gene>
<accession>A0A1I3U1Q1</accession>
<sequence length="57" mass="6408">MSNQLTHRGLPAGMTRWDLLKMIESGRRVLGLSKGAVAYLRYAITHTELPPEIRTVT</sequence>
<name>A0A1I3U1Q1_9RHOB</name>
<organism evidence="1 2">
    <name type="scientific">Celeribacter halophilus</name>
    <dbReference type="NCBI Taxonomy" id="576117"/>
    <lineage>
        <taxon>Bacteria</taxon>
        <taxon>Pseudomonadati</taxon>
        <taxon>Pseudomonadota</taxon>
        <taxon>Alphaproteobacteria</taxon>
        <taxon>Rhodobacterales</taxon>
        <taxon>Roseobacteraceae</taxon>
        <taxon>Celeribacter</taxon>
    </lineage>
</organism>
<evidence type="ECO:0000313" key="1">
    <source>
        <dbReference type="EMBL" id="SFJ75701.1"/>
    </source>
</evidence>
<dbReference type="EMBL" id="FORY01000009">
    <property type="protein sequence ID" value="SFJ75701.1"/>
    <property type="molecule type" value="Genomic_DNA"/>
</dbReference>
<proteinExistence type="predicted"/>
<evidence type="ECO:0000313" key="2">
    <source>
        <dbReference type="Proteomes" id="UP000183299"/>
    </source>
</evidence>
<keyword evidence="2" id="KW-1185">Reference proteome</keyword>
<protein>
    <submittedName>
        <fullName evidence="1">Uncharacterized protein</fullName>
    </submittedName>
</protein>
<dbReference type="Proteomes" id="UP000183299">
    <property type="component" value="Unassembled WGS sequence"/>
</dbReference>
<reference evidence="1 2" key="1">
    <citation type="submission" date="2016-10" db="EMBL/GenBank/DDBJ databases">
        <authorList>
            <person name="de Groot N.N."/>
        </authorList>
    </citation>
    <scope>NUCLEOTIDE SEQUENCE [LARGE SCALE GENOMIC DNA]</scope>
    <source>
        <strain evidence="1 2">CGMCC 1.8891</strain>
    </source>
</reference>